<evidence type="ECO:0000313" key="2">
    <source>
        <dbReference type="Proteomes" id="UP000886743"/>
    </source>
</evidence>
<dbReference type="Pfam" id="PF03698">
    <property type="entry name" value="UPF0180"/>
    <property type="match status" value="1"/>
</dbReference>
<reference evidence="1" key="1">
    <citation type="submission" date="2020-10" db="EMBL/GenBank/DDBJ databases">
        <authorList>
            <person name="Gilroy R."/>
        </authorList>
    </citation>
    <scope>NUCLEOTIDE SEQUENCE</scope>
    <source>
        <strain evidence="1">4920</strain>
    </source>
</reference>
<reference evidence="1" key="2">
    <citation type="journal article" date="2021" name="PeerJ">
        <title>Extensive microbial diversity within the chicken gut microbiome revealed by metagenomics and culture.</title>
        <authorList>
            <person name="Gilroy R."/>
            <person name="Ravi A."/>
            <person name="Getino M."/>
            <person name="Pursley I."/>
            <person name="Horton D.L."/>
            <person name="Alikhan N.F."/>
            <person name="Baker D."/>
            <person name="Gharbi K."/>
            <person name="Hall N."/>
            <person name="Watson M."/>
            <person name="Adriaenssens E.M."/>
            <person name="Foster-Nyarko E."/>
            <person name="Jarju S."/>
            <person name="Secka A."/>
            <person name="Antonio M."/>
            <person name="Oren A."/>
            <person name="Chaudhuri R.R."/>
            <person name="La Ragione R."/>
            <person name="Hildebrand F."/>
            <person name="Pallen M.J."/>
        </authorList>
    </citation>
    <scope>NUCLEOTIDE SEQUENCE</scope>
    <source>
        <strain evidence="1">4920</strain>
    </source>
</reference>
<protein>
    <submittedName>
        <fullName evidence="1">YkuS family protein</fullName>
    </submittedName>
</protein>
<evidence type="ECO:0000313" key="1">
    <source>
        <dbReference type="EMBL" id="HIV02729.1"/>
    </source>
</evidence>
<dbReference type="Proteomes" id="UP000886743">
    <property type="component" value="Unassembled WGS sequence"/>
</dbReference>
<gene>
    <name evidence="1" type="ORF">IAC74_04080</name>
</gene>
<dbReference type="InterPro" id="IPR005370">
    <property type="entry name" value="UPF0180"/>
</dbReference>
<sequence>MTVAVQKGLEHFAEALRQYGFDVVIYGEYNYPVDALVYLGESMPLTSAVSSNNHEHHGVFMINARGKSAEDIAQILNRRTYTPLF</sequence>
<comment type="caution">
    <text evidence="1">The sequence shown here is derived from an EMBL/GenBank/DDBJ whole genome shotgun (WGS) entry which is preliminary data.</text>
</comment>
<organism evidence="1 2">
    <name type="scientific">Candidatus Aphodoplasma excrementigallinarum</name>
    <dbReference type="NCBI Taxonomy" id="2840673"/>
    <lineage>
        <taxon>Bacteria</taxon>
        <taxon>Bacillati</taxon>
        <taxon>Bacillota</taxon>
        <taxon>Clostridia</taxon>
        <taxon>Eubacteriales</taxon>
        <taxon>Candidatus Aphodoplasma</taxon>
    </lineage>
</organism>
<dbReference type="AlphaFoldDB" id="A0A9D1NGI0"/>
<accession>A0A9D1NGI0</accession>
<proteinExistence type="predicted"/>
<dbReference type="EMBL" id="DVOF01000120">
    <property type="protein sequence ID" value="HIV02729.1"/>
    <property type="molecule type" value="Genomic_DNA"/>
</dbReference>
<name>A0A9D1NGI0_9FIRM</name>